<proteinExistence type="predicted"/>
<evidence type="ECO:0000313" key="3">
    <source>
        <dbReference type="Proteomes" id="UP000249422"/>
    </source>
</evidence>
<name>A0AAX1PDK8_AERSA</name>
<evidence type="ECO:0000313" key="2">
    <source>
        <dbReference type="EMBL" id="RAI98836.1"/>
    </source>
</evidence>
<evidence type="ECO:0000259" key="1">
    <source>
        <dbReference type="Pfam" id="PF03235"/>
    </source>
</evidence>
<dbReference type="EMBL" id="QLLM01000026">
    <property type="protein sequence ID" value="RAI98836.1"/>
    <property type="molecule type" value="Genomic_DNA"/>
</dbReference>
<comment type="caution">
    <text evidence="2">The sequence shown here is derived from an EMBL/GenBank/DDBJ whole genome shotgun (WGS) entry which is preliminary data.</text>
</comment>
<dbReference type="Proteomes" id="UP000249422">
    <property type="component" value="Unassembled WGS sequence"/>
</dbReference>
<dbReference type="AlphaFoldDB" id="A0AAX1PDK8"/>
<dbReference type="RefSeq" id="WP_111589646.1">
    <property type="nucleotide sequence ID" value="NZ_CAWNWF010000026.1"/>
</dbReference>
<feature type="domain" description="GmrSD restriction endonucleases N-terminal" evidence="1">
    <location>
        <begin position="46"/>
        <end position="119"/>
    </location>
</feature>
<dbReference type="InterPro" id="IPR004919">
    <property type="entry name" value="GmrSD_N"/>
</dbReference>
<sequence>MSYEEKNAALDLVIRPLPNPRYTIDASFRYIEHQLNGYDRDWGGLNLDPDFQRGHVWTHEQRIAFMEGIFRGTVGDSQRIIQFNAPHWDDDNHGGDLPNEIQIVDGLQRLTTVRMFMAGEIAIFGGLKASDLDGSHYAVNRPNYRLQFAIHNFANRADLLRYYLAINSGGTPHSTSEIERVKGLLAAAISN</sequence>
<accession>A0AAX1PDK8</accession>
<organism evidence="2 3">
    <name type="scientific">Aeromonas salmonicida</name>
    <dbReference type="NCBI Taxonomy" id="645"/>
    <lineage>
        <taxon>Bacteria</taxon>
        <taxon>Pseudomonadati</taxon>
        <taxon>Pseudomonadota</taxon>
        <taxon>Gammaproteobacteria</taxon>
        <taxon>Aeromonadales</taxon>
        <taxon>Aeromonadaceae</taxon>
        <taxon>Aeromonas</taxon>
    </lineage>
</organism>
<protein>
    <submittedName>
        <fullName evidence="2">Uncharacterized protein DUF262</fullName>
    </submittedName>
</protein>
<reference evidence="2 3" key="1">
    <citation type="submission" date="2018-06" db="EMBL/GenBank/DDBJ databases">
        <title>Freshwater and sediment microbial communities from various areas in North America, analyzing microbe dynamics in response to fracking.</title>
        <authorList>
            <person name="Lamendella R."/>
        </authorList>
    </citation>
    <scope>NUCLEOTIDE SEQUENCE [LARGE SCALE GENOMIC DNA]</scope>
    <source>
        <strain evidence="2 3">17</strain>
    </source>
</reference>
<gene>
    <name evidence="2" type="ORF">DEU50_12618</name>
</gene>
<dbReference type="Pfam" id="PF03235">
    <property type="entry name" value="GmrSD_N"/>
    <property type="match status" value="1"/>
</dbReference>